<comment type="pathway">
    <text evidence="1 8">Cofactor biosynthesis; tetrahydrofolate biosynthesis; 5,6,7,8-tetrahydrofolate from 7,8-dihydrofolate: step 1/1.</text>
</comment>
<comment type="catalytic activity">
    <reaction evidence="8">
        <text>(6S)-5,6,7,8-tetrahydrofolate + NADP(+) = 7,8-dihydrofolate + NADPH + H(+)</text>
        <dbReference type="Rhea" id="RHEA:15009"/>
        <dbReference type="ChEBI" id="CHEBI:15378"/>
        <dbReference type="ChEBI" id="CHEBI:57451"/>
        <dbReference type="ChEBI" id="CHEBI:57453"/>
        <dbReference type="ChEBI" id="CHEBI:57783"/>
        <dbReference type="ChEBI" id="CHEBI:58349"/>
        <dbReference type="EC" id="1.5.1.3"/>
    </reaction>
</comment>
<dbReference type="GO" id="GO:0046655">
    <property type="term" value="P:folic acid metabolic process"/>
    <property type="evidence" value="ECO:0007669"/>
    <property type="project" value="TreeGrafter"/>
</dbReference>
<dbReference type="GO" id="GO:0046654">
    <property type="term" value="P:tetrahydrofolate biosynthetic process"/>
    <property type="evidence" value="ECO:0007669"/>
    <property type="project" value="UniProtKB-UniPathway"/>
</dbReference>
<evidence type="ECO:0000256" key="5">
    <source>
        <dbReference type="ARBA" id="ARBA00022857"/>
    </source>
</evidence>
<keyword evidence="4 8" id="KW-0554">One-carbon metabolism</keyword>
<dbReference type="GO" id="GO:0005829">
    <property type="term" value="C:cytosol"/>
    <property type="evidence" value="ECO:0007669"/>
    <property type="project" value="TreeGrafter"/>
</dbReference>
<dbReference type="Proteomes" id="UP000076927">
    <property type="component" value="Chromosome"/>
</dbReference>
<evidence type="ECO:0000259" key="9">
    <source>
        <dbReference type="PROSITE" id="PS51330"/>
    </source>
</evidence>
<dbReference type="InterPro" id="IPR012259">
    <property type="entry name" value="DHFR"/>
</dbReference>
<evidence type="ECO:0000256" key="4">
    <source>
        <dbReference type="ARBA" id="ARBA00022563"/>
    </source>
</evidence>
<dbReference type="EC" id="1.5.1.3" evidence="3 8"/>
<dbReference type="GO" id="GO:0006730">
    <property type="term" value="P:one-carbon metabolic process"/>
    <property type="evidence" value="ECO:0007669"/>
    <property type="project" value="UniProtKB-KW"/>
</dbReference>
<dbReference type="STRING" id="1178515.SY83_17565"/>
<accession>A0A172TLY5</accession>
<comment type="function">
    <text evidence="7 8">Key enzyme in folate metabolism. Catalyzes an essential reaction for de novo glycine and purine synthesis, and for DNA precursor synthesis.</text>
</comment>
<dbReference type="OrthoDB" id="9804315at2"/>
<evidence type="ECO:0000256" key="1">
    <source>
        <dbReference type="ARBA" id="ARBA00004903"/>
    </source>
</evidence>
<dbReference type="KEGG" id="pswu:SY83_17565"/>
<evidence type="ECO:0000313" key="10">
    <source>
        <dbReference type="EMBL" id="ANE47793.1"/>
    </source>
</evidence>
<evidence type="ECO:0000256" key="3">
    <source>
        <dbReference type="ARBA" id="ARBA00012856"/>
    </source>
</evidence>
<dbReference type="RefSeq" id="WP_068608863.1">
    <property type="nucleotide sequence ID" value="NZ_CP011388.1"/>
</dbReference>
<dbReference type="FunFam" id="3.40.430.10:FF:000001">
    <property type="entry name" value="Dihydrofolate reductase"/>
    <property type="match status" value="1"/>
</dbReference>
<dbReference type="UniPathway" id="UPA00077">
    <property type="reaction ID" value="UER00158"/>
</dbReference>
<evidence type="ECO:0000256" key="2">
    <source>
        <dbReference type="ARBA" id="ARBA00009539"/>
    </source>
</evidence>
<dbReference type="PRINTS" id="PR00070">
    <property type="entry name" value="DHFR"/>
</dbReference>
<evidence type="ECO:0000256" key="7">
    <source>
        <dbReference type="ARBA" id="ARBA00025067"/>
    </source>
</evidence>
<dbReference type="PANTHER" id="PTHR48069">
    <property type="entry name" value="DIHYDROFOLATE REDUCTASE"/>
    <property type="match status" value="1"/>
</dbReference>
<name>A0A172TLY5_9BACL</name>
<dbReference type="PROSITE" id="PS51330">
    <property type="entry name" value="DHFR_2"/>
    <property type="match status" value="1"/>
</dbReference>
<keyword evidence="5 8" id="KW-0521">NADP</keyword>
<dbReference type="PIRSF" id="PIRSF000194">
    <property type="entry name" value="DHFR"/>
    <property type="match status" value="1"/>
</dbReference>
<feature type="domain" description="DHFR" evidence="9">
    <location>
        <begin position="4"/>
        <end position="163"/>
    </location>
</feature>
<organism evidence="10 11">
    <name type="scientific">Paenibacillus swuensis</name>
    <dbReference type="NCBI Taxonomy" id="1178515"/>
    <lineage>
        <taxon>Bacteria</taxon>
        <taxon>Bacillati</taxon>
        <taxon>Bacillota</taxon>
        <taxon>Bacilli</taxon>
        <taxon>Bacillales</taxon>
        <taxon>Paenibacillaceae</taxon>
        <taxon>Paenibacillus</taxon>
    </lineage>
</organism>
<dbReference type="GO" id="GO:0046452">
    <property type="term" value="P:dihydrofolate metabolic process"/>
    <property type="evidence" value="ECO:0007669"/>
    <property type="project" value="TreeGrafter"/>
</dbReference>
<dbReference type="CDD" id="cd00209">
    <property type="entry name" value="DHFR"/>
    <property type="match status" value="1"/>
</dbReference>
<dbReference type="AlphaFoldDB" id="A0A172TLY5"/>
<dbReference type="InterPro" id="IPR024072">
    <property type="entry name" value="DHFR-like_dom_sf"/>
</dbReference>
<dbReference type="SUPFAM" id="SSF53597">
    <property type="entry name" value="Dihydrofolate reductase-like"/>
    <property type="match status" value="1"/>
</dbReference>
<dbReference type="GO" id="GO:0070401">
    <property type="term" value="F:NADP+ binding"/>
    <property type="evidence" value="ECO:0007669"/>
    <property type="project" value="UniProtKB-ARBA"/>
</dbReference>
<keyword evidence="11" id="KW-1185">Reference proteome</keyword>
<reference evidence="10 11" key="1">
    <citation type="submission" date="2015-01" db="EMBL/GenBank/DDBJ databases">
        <title>Paenibacillus swuensis/DY6/whole genome sequencing.</title>
        <authorList>
            <person name="Kim M.K."/>
            <person name="Srinivasan S."/>
            <person name="Lee J.-J."/>
        </authorList>
    </citation>
    <scope>NUCLEOTIDE SEQUENCE [LARGE SCALE GENOMIC DNA]</scope>
    <source>
        <strain evidence="10 11">DY6</strain>
    </source>
</reference>
<dbReference type="Gene3D" id="3.40.430.10">
    <property type="entry name" value="Dihydrofolate Reductase, subunit A"/>
    <property type="match status" value="1"/>
</dbReference>
<dbReference type="GO" id="GO:0004146">
    <property type="term" value="F:dihydrofolate reductase activity"/>
    <property type="evidence" value="ECO:0007669"/>
    <property type="project" value="UniProtKB-EC"/>
</dbReference>
<sequence>MKYNITLIAAIGKNREIGKDNQLLWKLPADMAYFRRTTMGNPILMGRKTFESFGAKALPGRENVVLTTNRTYQAADSVVVHSVEEAMDRFGDKHLYVIGGAEIYRQLLPYAGTVLLTEIDAVFHEADTFFPPLTPEEWTLNESVKGEHNEKNPYDYNFNTYLRIS</sequence>
<dbReference type="PATRIC" id="fig|1178515.4.peg.3537"/>
<evidence type="ECO:0000313" key="11">
    <source>
        <dbReference type="Proteomes" id="UP000076927"/>
    </source>
</evidence>
<comment type="similarity">
    <text evidence="2 8">Belongs to the dihydrofolate reductase family.</text>
</comment>
<evidence type="ECO:0000256" key="8">
    <source>
        <dbReference type="PIRNR" id="PIRNR000194"/>
    </source>
</evidence>
<dbReference type="PANTHER" id="PTHR48069:SF3">
    <property type="entry name" value="DIHYDROFOLATE REDUCTASE"/>
    <property type="match status" value="1"/>
</dbReference>
<dbReference type="Pfam" id="PF00186">
    <property type="entry name" value="DHFR_1"/>
    <property type="match status" value="1"/>
</dbReference>
<proteinExistence type="inferred from homology"/>
<evidence type="ECO:0000256" key="6">
    <source>
        <dbReference type="ARBA" id="ARBA00023002"/>
    </source>
</evidence>
<dbReference type="InterPro" id="IPR001796">
    <property type="entry name" value="DHFR_dom"/>
</dbReference>
<protein>
    <recommendedName>
        <fullName evidence="3 8">Dihydrofolate reductase</fullName>
        <ecNumber evidence="3 8">1.5.1.3</ecNumber>
    </recommendedName>
</protein>
<dbReference type="EMBL" id="CP011388">
    <property type="protein sequence ID" value="ANE47793.1"/>
    <property type="molecule type" value="Genomic_DNA"/>
</dbReference>
<keyword evidence="6 8" id="KW-0560">Oxidoreductase</keyword>
<gene>
    <name evidence="10" type="ORF">SY83_17565</name>
</gene>